<name>A0A7Z7IK72_9MYCO</name>
<dbReference type="AlphaFoldDB" id="A0A7Z7IK72"/>
<comment type="caution">
    <text evidence="1">The sequence shown here is derived from an EMBL/GenBank/DDBJ whole genome shotgun (WGS) entry which is preliminary data.</text>
</comment>
<evidence type="ECO:0000313" key="1">
    <source>
        <dbReference type="EMBL" id="SOJ55106.1"/>
    </source>
</evidence>
<dbReference type="Proteomes" id="UP000554965">
    <property type="component" value="Unassembled WGS sequence"/>
</dbReference>
<gene>
    <name evidence="1" type="ORF">MSIMFB_02595</name>
</gene>
<keyword evidence="2" id="KW-1185">Reference proteome</keyword>
<accession>A0A7Z7IK72</accession>
<dbReference type="EMBL" id="OCTY01000002">
    <property type="protein sequence ID" value="SOJ55106.1"/>
    <property type="molecule type" value="Genomic_DNA"/>
</dbReference>
<organism evidence="1 2">
    <name type="scientific">Mycobacterium simulans</name>
    <dbReference type="NCBI Taxonomy" id="627089"/>
    <lineage>
        <taxon>Bacteria</taxon>
        <taxon>Bacillati</taxon>
        <taxon>Actinomycetota</taxon>
        <taxon>Actinomycetes</taxon>
        <taxon>Mycobacteriales</taxon>
        <taxon>Mycobacteriaceae</taxon>
        <taxon>Mycobacterium</taxon>
    </lineage>
</organism>
<sequence>MAEHTREVLNHWDRAADWSQQGLSVRSITRLLARLGVNDDAVFLHCPLLKRASLRRCARRSWTSYRTVWAQTRLCGLPRIGRGPYYGGHPGACCSAADLMPGSMSTRKGRDAYPTASDIFGGLWRFPAAYGGLGGRVEPDAGPQGRFKSELKVDQDVANVGSNFYTRNVHRR</sequence>
<reference evidence="1 2" key="1">
    <citation type="submission" date="2017-10" db="EMBL/GenBank/DDBJ databases">
        <authorList>
            <consortium name="Urmite Genomes"/>
        </authorList>
    </citation>
    <scope>NUCLEOTIDE SEQUENCE [LARGE SCALE GENOMIC DNA]</scope>
    <source>
        <strain evidence="1 2">FB-527</strain>
    </source>
</reference>
<protein>
    <submittedName>
        <fullName evidence="1">Uncharacterized protein</fullName>
    </submittedName>
</protein>
<proteinExistence type="predicted"/>
<evidence type="ECO:0000313" key="2">
    <source>
        <dbReference type="Proteomes" id="UP000554965"/>
    </source>
</evidence>